<gene>
    <name evidence="1" type="ORF">E2C01_009551</name>
</gene>
<name>A0A5B7D636_PORTR</name>
<reference evidence="1 2" key="1">
    <citation type="submission" date="2019-05" db="EMBL/GenBank/DDBJ databases">
        <title>Another draft genome of Portunus trituberculatus and its Hox gene families provides insights of decapod evolution.</title>
        <authorList>
            <person name="Jeong J.-H."/>
            <person name="Song I."/>
            <person name="Kim S."/>
            <person name="Choi T."/>
            <person name="Kim D."/>
            <person name="Ryu S."/>
            <person name="Kim W."/>
        </authorList>
    </citation>
    <scope>NUCLEOTIDE SEQUENCE [LARGE SCALE GENOMIC DNA]</scope>
    <source>
        <tissue evidence="1">Muscle</tissue>
    </source>
</reference>
<comment type="caution">
    <text evidence="1">The sequence shown here is derived from an EMBL/GenBank/DDBJ whole genome shotgun (WGS) entry which is preliminary data.</text>
</comment>
<accession>A0A5B7D636</accession>
<protein>
    <submittedName>
        <fullName evidence="1">Uncharacterized protein</fullName>
    </submittedName>
</protein>
<evidence type="ECO:0000313" key="1">
    <source>
        <dbReference type="EMBL" id="MPC16718.1"/>
    </source>
</evidence>
<evidence type="ECO:0000313" key="2">
    <source>
        <dbReference type="Proteomes" id="UP000324222"/>
    </source>
</evidence>
<dbReference type="Proteomes" id="UP000324222">
    <property type="component" value="Unassembled WGS sequence"/>
</dbReference>
<sequence>MKNRAASFNAVKVRVTSHLPGGATVLPSAQRYSAPTYENRIRVINVHDKAFQLECEQISLIKNEASDGECLNIKSPPLGPHRRACNARPAKVNYVILQLINSLARRHPGREGVLRAAPFVCIPVSAAPRELRQPCIIHSAAHIRRQSE</sequence>
<organism evidence="1 2">
    <name type="scientific">Portunus trituberculatus</name>
    <name type="common">Swimming crab</name>
    <name type="synonym">Neptunus trituberculatus</name>
    <dbReference type="NCBI Taxonomy" id="210409"/>
    <lineage>
        <taxon>Eukaryota</taxon>
        <taxon>Metazoa</taxon>
        <taxon>Ecdysozoa</taxon>
        <taxon>Arthropoda</taxon>
        <taxon>Crustacea</taxon>
        <taxon>Multicrustacea</taxon>
        <taxon>Malacostraca</taxon>
        <taxon>Eumalacostraca</taxon>
        <taxon>Eucarida</taxon>
        <taxon>Decapoda</taxon>
        <taxon>Pleocyemata</taxon>
        <taxon>Brachyura</taxon>
        <taxon>Eubrachyura</taxon>
        <taxon>Portunoidea</taxon>
        <taxon>Portunidae</taxon>
        <taxon>Portuninae</taxon>
        <taxon>Portunus</taxon>
    </lineage>
</organism>
<keyword evidence="2" id="KW-1185">Reference proteome</keyword>
<dbReference type="EMBL" id="VSRR010000530">
    <property type="protein sequence ID" value="MPC16718.1"/>
    <property type="molecule type" value="Genomic_DNA"/>
</dbReference>
<dbReference type="AlphaFoldDB" id="A0A5B7D636"/>
<proteinExistence type="predicted"/>